<dbReference type="AlphaFoldDB" id="A0A1H3ZRG5"/>
<dbReference type="InterPro" id="IPR027024">
    <property type="entry name" value="UCP027386_ABC_sbc_TM0202"/>
</dbReference>
<proteinExistence type="predicted"/>
<accession>A0A1H3ZRG5</accession>
<dbReference type="Pfam" id="PF12974">
    <property type="entry name" value="Phosphonate-bd"/>
    <property type="match status" value="1"/>
</dbReference>
<keyword evidence="3" id="KW-1185">Reference proteome</keyword>
<evidence type="ECO:0000313" key="2">
    <source>
        <dbReference type="EMBL" id="SEA26238.1"/>
    </source>
</evidence>
<gene>
    <name evidence="2" type="ORF">SAMN04515656_106104</name>
</gene>
<dbReference type="Proteomes" id="UP000199394">
    <property type="component" value="Unassembled WGS sequence"/>
</dbReference>
<dbReference type="PANTHER" id="PTHR30024:SF46">
    <property type="entry name" value="ABC TRANSPORTER, SUBSTRATE-BINDING LIPOPROTEIN"/>
    <property type="match status" value="1"/>
</dbReference>
<organism evidence="2 3">
    <name type="scientific">Eubacterium aggregans</name>
    <dbReference type="NCBI Taxonomy" id="81409"/>
    <lineage>
        <taxon>Bacteria</taxon>
        <taxon>Bacillati</taxon>
        <taxon>Bacillota</taxon>
        <taxon>Clostridia</taxon>
        <taxon>Eubacteriales</taxon>
        <taxon>Eubacteriaceae</taxon>
        <taxon>Eubacterium</taxon>
    </lineage>
</organism>
<dbReference type="STRING" id="81409.SAMN04515656_106104"/>
<dbReference type="OrthoDB" id="9814375at2"/>
<protein>
    <submittedName>
        <fullName evidence="2">NitT/TauT family transport system substrate-binding protein</fullName>
    </submittedName>
</protein>
<dbReference type="PROSITE" id="PS51257">
    <property type="entry name" value="PROKAR_LIPOPROTEIN"/>
    <property type="match status" value="1"/>
</dbReference>
<dbReference type="SUPFAM" id="SSF53850">
    <property type="entry name" value="Periplasmic binding protein-like II"/>
    <property type="match status" value="1"/>
</dbReference>
<dbReference type="EMBL" id="FNRK01000006">
    <property type="protein sequence ID" value="SEA26238.1"/>
    <property type="molecule type" value="Genomic_DNA"/>
</dbReference>
<feature type="chain" id="PRO_5011731022" evidence="1">
    <location>
        <begin position="25"/>
        <end position="324"/>
    </location>
</feature>
<dbReference type="PANTHER" id="PTHR30024">
    <property type="entry name" value="ALIPHATIC SULFONATES-BINDING PROTEIN-RELATED"/>
    <property type="match status" value="1"/>
</dbReference>
<keyword evidence="1" id="KW-0732">Signal</keyword>
<dbReference type="PIRSF" id="PIRSF027386">
    <property type="entry name" value="UCP027386_ABC_sbc_TM0202"/>
    <property type="match status" value="1"/>
</dbReference>
<evidence type="ECO:0000256" key="1">
    <source>
        <dbReference type="SAM" id="SignalP"/>
    </source>
</evidence>
<dbReference type="RefSeq" id="WP_090305971.1">
    <property type="nucleotide sequence ID" value="NZ_FNRK01000006.1"/>
</dbReference>
<feature type="signal peptide" evidence="1">
    <location>
        <begin position="1"/>
        <end position="24"/>
    </location>
</feature>
<evidence type="ECO:0000313" key="3">
    <source>
        <dbReference type="Proteomes" id="UP000199394"/>
    </source>
</evidence>
<name>A0A1H3ZRG5_9FIRM</name>
<dbReference type="Gene3D" id="3.40.190.10">
    <property type="entry name" value="Periplasmic binding protein-like II"/>
    <property type="match status" value="2"/>
</dbReference>
<reference evidence="2 3" key="1">
    <citation type="submission" date="2016-10" db="EMBL/GenBank/DDBJ databases">
        <authorList>
            <person name="de Groot N.N."/>
        </authorList>
    </citation>
    <scope>NUCLEOTIDE SEQUENCE [LARGE SCALE GENOMIC DNA]</scope>
    <source>
        <strain evidence="2 3">SR12</strain>
    </source>
</reference>
<sequence>MKKVISAICTLALAALVFAGCSAAAEPQTVKIAALSGPTGIGMSQMIVEGVNLGDKVTAEFTVSTAPDQVVASVINGDYQIASVPTNAAATIYNKTEGAIVLGAVNTLGTLSILADKGEGIGSIADLKGKTIVATGQGSTPEYVLNYLFTKNGLTPGQDVTIQWLGEHAEAAAKLASGEATIAMLPQPFATATLAKNSNLTNAVDLTKAWEDATGSKLEMGCIVVNKEWAEKNQKVFKQFMEAYQKSVDTINTADEKAGQLVVDAGIMESAALAQKAIPNCAITLIAPGDAKEDLQTYYEALASYDAKSVGGKVPDETFYSISY</sequence>